<dbReference type="InterPro" id="IPR039874">
    <property type="entry name" value="WAPL"/>
</dbReference>
<feature type="compositionally biased region" description="Basic and acidic residues" evidence="2">
    <location>
        <begin position="224"/>
        <end position="241"/>
    </location>
</feature>
<evidence type="ECO:0000256" key="2">
    <source>
        <dbReference type="SAM" id="MobiDB-lite"/>
    </source>
</evidence>
<evidence type="ECO:0000313" key="5">
    <source>
        <dbReference type="Proteomes" id="UP001152798"/>
    </source>
</evidence>
<dbReference type="InterPro" id="IPR022771">
    <property type="entry name" value="WAPL_C"/>
</dbReference>
<dbReference type="SUPFAM" id="SSF48371">
    <property type="entry name" value="ARM repeat"/>
    <property type="match status" value="1"/>
</dbReference>
<feature type="compositionally biased region" description="Pro residues" evidence="2">
    <location>
        <begin position="86"/>
        <end position="96"/>
    </location>
</feature>
<evidence type="ECO:0000313" key="4">
    <source>
        <dbReference type="EMBL" id="CAH1400829.1"/>
    </source>
</evidence>
<feature type="region of interest" description="Disordered" evidence="2">
    <location>
        <begin position="142"/>
        <end position="252"/>
    </location>
</feature>
<feature type="domain" description="WAPL" evidence="3">
    <location>
        <begin position="473"/>
        <end position="980"/>
    </location>
</feature>
<dbReference type="AlphaFoldDB" id="A0A9P0HEZ5"/>
<gene>
    <name evidence="4" type="ORF">NEZAVI_LOCUS9989</name>
</gene>
<dbReference type="FunFam" id="1.25.10.10:FF:000374">
    <property type="entry name" value="Protein wings apart-like"/>
    <property type="match status" value="1"/>
</dbReference>
<dbReference type="InterPro" id="IPR012502">
    <property type="entry name" value="WAPL_dom"/>
</dbReference>
<dbReference type="Proteomes" id="UP001152798">
    <property type="component" value="Chromosome 4"/>
</dbReference>
<feature type="region of interest" description="Disordered" evidence="2">
    <location>
        <begin position="59"/>
        <end position="106"/>
    </location>
</feature>
<dbReference type="Gene3D" id="1.25.10.10">
    <property type="entry name" value="Leucine-rich Repeat Variant"/>
    <property type="match status" value="1"/>
</dbReference>
<feature type="compositionally biased region" description="Polar residues" evidence="2">
    <location>
        <begin position="59"/>
        <end position="68"/>
    </location>
</feature>
<name>A0A9P0HEZ5_NEZVI</name>
<reference evidence="4" key="1">
    <citation type="submission" date="2022-01" db="EMBL/GenBank/DDBJ databases">
        <authorList>
            <person name="King R."/>
        </authorList>
    </citation>
    <scope>NUCLEOTIDE SEQUENCE</scope>
</reference>
<feature type="region of interest" description="Disordered" evidence="2">
    <location>
        <begin position="341"/>
        <end position="373"/>
    </location>
</feature>
<keyword evidence="5" id="KW-1185">Reference proteome</keyword>
<feature type="compositionally biased region" description="Pro residues" evidence="2">
    <location>
        <begin position="147"/>
        <end position="173"/>
    </location>
</feature>
<proteinExistence type="inferred from homology"/>
<dbReference type="PANTHER" id="PTHR22100">
    <property type="entry name" value="WINGS APART-LIKE PROTEIN HOMOLOG"/>
    <property type="match status" value="1"/>
</dbReference>
<feature type="compositionally biased region" description="Basic and acidic residues" evidence="2">
    <location>
        <begin position="344"/>
        <end position="354"/>
    </location>
</feature>
<evidence type="ECO:0000259" key="3">
    <source>
        <dbReference type="PROSITE" id="PS51271"/>
    </source>
</evidence>
<dbReference type="PROSITE" id="PS51271">
    <property type="entry name" value="WAPL"/>
    <property type="match status" value="1"/>
</dbReference>
<protein>
    <recommendedName>
        <fullName evidence="3">WAPL domain-containing protein</fullName>
    </recommendedName>
</protein>
<dbReference type="PANTHER" id="PTHR22100:SF13">
    <property type="entry name" value="WINGS APART-LIKE PROTEIN HOMOLOG"/>
    <property type="match status" value="1"/>
</dbReference>
<organism evidence="4 5">
    <name type="scientific">Nezara viridula</name>
    <name type="common">Southern green stink bug</name>
    <name type="synonym">Cimex viridulus</name>
    <dbReference type="NCBI Taxonomy" id="85310"/>
    <lineage>
        <taxon>Eukaryota</taxon>
        <taxon>Metazoa</taxon>
        <taxon>Ecdysozoa</taxon>
        <taxon>Arthropoda</taxon>
        <taxon>Hexapoda</taxon>
        <taxon>Insecta</taxon>
        <taxon>Pterygota</taxon>
        <taxon>Neoptera</taxon>
        <taxon>Paraneoptera</taxon>
        <taxon>Hemiptera</taxon>
        <taxon>Heteroptera</taxon>
        <taxon>Panheteroptera</taxon>
        <taxon>Pentatomomorpha</taxon>
        <taxon>Pentatomoidea</taxon>
        <taxon>Pentatomidae</taxon>
        <taxon>Pentatominae</taxon>
        <taxon>Nezara</taxon>
    </lineage>
</organism>
<comment type="similarity">
    <text evidence="1">Belongs to the WAPL family.</text>
</comment>
<dbReference type="Pfam" id="PF07814">
    <property type="entry name" value="WAPL"/>
    <property type="match status" value="1"/>
</dbReference>
<dbReference type="InterPro" id="IPR011989">
    <property type="entry name" value="ARM-like"/>
</dbReference>
<accession>A0A9P0HEZ5</accession>
<sequence length="987" mass="110414">MSRGCYKTYGRKVGPTTHASIQFDKLFYENSNKPCAAKSAGTVGKWGITSFTSIRSTNFTLGSTSPTSVKPKKFFKSRVDDDKPKAPPPAPAPPPQSLTKQYSRPARPARLASIVAAKKLVDTLENEEYEDDIFQTEAMNLSSTPAAVPPPSPPRKQPSPIPTAAPSSPPSSHPPIVLRIFKGTAQLLTPTEDDVPHKRDSRRRSYGSDSNGSTTPPKKHKSKYRESERRDSEKEKDISKEEEMESCLEEGNNLLAETNVDFEATTERLLGVKVVEEDPLKIRIHHVTMDESATVPEMEPNPPTPEQLEIKEEIEQEKMPEDIEEPLPLPEITPVAVCEADQEVGSKTEAKTEEFNSDSESCGGDEKTLPPPPQEVIQRVEPLVLRRPPGRPKKGSIFKSRGASGEKRNAHYIHKWCDLKDEGSKPEARPAGLQTPLATDFDAETLTRVTNYSLKEETALEEECEAITSVTCSKKAKEFYTVVRNVKKAHQIQESGEFQEFNDDVEYILDALQDNNPISTRCLSAITLASKCMVPAFRMHVRAHGTVTKFFRALHDATKDQRLGMCTATVMFVLSQDRLNMDIDRDSLELMLSLLESDASHSSALEGCGLSTAELKKTKDRVRSLCQEIQEQGHAKHLNLDNITVGQLAMETLLSLTSKRAGEWFKEELRDLGGLEHIIKTIVETCRPIDHTITMWSPSLLDRLRKADRCLRVLENVTLQNEENNNYLLTYGDGILVDTVVRMLRICDSQIPFYPTTTLADKESVGAVIRECLVANLKVLINLTHDFNNKSFGSTLAGMREGLIESSLHILLQVPRYIPEEQKFDINVLTLILLINLVEHCEANRKLLIEAKAPANADSMFEVNNGSALSALVELFLEQEELARTVERKTDAILDGESKPENQAPKSSEEFIEETVALLLQKAGRHMEHTLIGAYIALLLGYLIVDNQLFEEYVRSHMPNKNYEMLLSVLQKFYNFMMLTSAVSILF</sequence>
<dbReference type="InterPro" id="IPR016024">
    <property type="entry name" value="ARM-type_fold"/>
</dbReference>
<evidence type="ECO:0000256" key="1">
    <source>
        <dbReference type="ARBA" id="ARBA00006854"/>
    </source>
</evidence>
<dbReference type="EMBL" id="OV725080">
    <property type="protein sequence ID" value="CAH1400829.1"/>
    <property type="molecule type" value="Genomic_DNA"/>
</dbReference>
<dbReference type="OrthoDB" id="78088at2759"/>